<feature type="region of interest" description="Disordered" evidence="1">
    <location>
        <begin position="46"/>
        <end position="84"/>
    </location>
</feature>
<sequence>MKKASLPLLLLSKRCWFESNRLTGSAAADGIRSCLFFQNAEKLKSAPVNRSYAPPPSAPLRSPPSVPVLTSKTEDVSQRPCAHPLRSSFPARDVAWKESLYFAPPKITSNLQSSQKPLKVGNCFQADADEAKLSVVLFMHFNLR</sequence>
<organism evidence="2 3">
    <name type="scientific">Ameca splendens</name>
    <dbReference type="NCBI Taxonomy" id="208324"/>
    <lineage>
        <taxon>Eukaryota</taxon>
        <taxon>Metazoa</taxon>
        <taxon>Chordata</taxon>
        <taxon>Craniata</taxon>
        <taxon>Vertebrata</taxon>
        <taxon>Euteleostomi</taxon>
        <taxon>Actinopterygii</taxon>
        <taxon>Neopterygii</taxon>
        <taxon>Teleostei</taxon>
        <taxon>Neoteleostei</taxon>
        <taxon>Acanthomorphata</taxon>
        <taxon>Ovalentaria</taxon>
        <taxon>Atherinomorphae</taxon>
        <taxon>Cyprinodontiformes</taxon>
        <taxon>Goodeidae</taxon>
        <taxon>Ameca</taxon>
    </lineage>
</organism>
<comment type="caution">
    <text evidence="2">The sequence shown here is derived from an EMBL/GenBank/DDBJ whole genome shotgun (WGS) entry which is preliminary data.</text>
</comment>
<keyword evidence="3" id="KW-1185">Reference proteome</keyword>
<reference evidence="2 3" key="1">
    <citation type="submission" date="2021-06" db="EMBL/GenBank/DDBJ databases">
        <authorList>
            <person name="Palmer J.M."/>
        </authorList>
    </citation>
    <scope>NUCLEOTIDE SEQUENCE [LARGE SCALE GENOMIC DNA]</scope>
    <source>
        <strain evidence="2 3">AS_MEX2019</strain>
        <tissue evidence="2">Muscle</tissue>
    </source>
</reference>
<evidence type="ECO:0000313" key="2">
    <source>
        <dbReference type="EMBL" id="MEQ2284752.1"/>
    </source>
</evidence>
<gene>
    <name evidence="2" type="ORF">AMECASPLE_024818</name>
</gene>
<evidence type="ECO:0000256" key="1">
    <source>
        <dbReference type="SAM" id="MobiDB-lite"/>
    </source>
</evidence>
<dbReference type="Proteomes" id="UP001469553">
    <property type="component" value="Unassembled WGS sequence"/>
</dbReference>
<evidence type="ECO:0000313" key="3">
    <source>
        <dbReference type="Proteomes" id="UP001469553"/>
    </source>
</evidence>
<protein>
    <submittedName>
        <fullName evidence="2">Uncharacterized protein</fullName>
    </submittedName>
</protein>
<proteinExistence type="predicted"/>
<name>A0ABV0XTJ9_9TELE</name>
<accession>A0ABV0XTJ9</accession>
<feature type="compositionally biased region" description="Pro residues" evidence="1">
    <location>
        <begin position="53"/>
        <end position="66"/>
    </location>
</feature>
<dbReference type="EMBL" id="JAHRIP010011799">
    <property type="protein sequence ID" value="MEQ2284752.1"/>
    <property type="molecule type" value="Genomic_DNA"/>
</dbReference>